<name>A0ABV3X7Q6_9FIRM</name>
<dbReference type="Proteomes" id="UP001559623">
    <property type="component" value="Unassembled WGS sequence"/>
</dbReference>
<evidence type="ECO:0000313" key="4">
    <source>
        <dbReference type="Proteomes" id="UP001559623"/>
    </source>
</evidence>
<evidence type="ECO:0000256" key="2">
    <source>
        <dbReference type="SAM" id="SignalP"/>
    </source>
</evidence>
<gene>
    <name evidence="3" type="ORF">QCO44_10975</name>
</gene>
<accession>A0ABV3X7Q6</accession>
<protein>
    <recommendedName>
        <fullName evidence="5">LPXTG cell wall anchor domain-containing protein</fullName>
    </recommendedName>
</protein>
<sequence length="101" mass="10847">MKQRKKILKKSLIALLLGTFAVVSAPAVPYAQDGDLAAFGPTTVHAAQCPTPTKKYQKAAADKDGEQSAADADDHTQAMIIAGVLAVLFAGWLLKRRFHRD</sequence>
<reference evidence="3 4" key="1">
    <citation type="submission" date="2023-04" db="EMBL/GenBank/DDBJ databases">
        <title>Genome Sequence of Selenomonas sputigena ATCC 33150.</title>
        <authorList>
            <person name="Miller D.P."/>
            <person name="Anvari S."/>
            <person name="Polson S.W."/>
            <person name="Macdonald M."/>
            <person name="Mcdowell J.V."/>
        </authorList>
    </citation>
    <scope>NUCLEOTIDE SEQUENCE [LARGE SCALE GENOMIC DNA]</scope>
    <source>
        <strain evidence="3 4">ATCC 33150</strain>
    </source>
</reference>
<evidence type="ECO:0008006" key="5">
    <source>
        <dbReference type="Google" id="ProtNLM"/>
    </source>
</evidence>
<comment type="caution">
    <text evidence="3">The sequence shown here is derived from an EMBL/GenBank/DDBJ whole genome shotgun (WGS) entry which is preliminary data.</text>
</comment>
<keyword evidence="1" id="KW-0812">Transmembrane</keyword>
<keyword evidence="1" id="KW-0472">Membrane</keyword>
<keyword evidence="2" id="KW-0732">Signal</keyword>
<organism evidence="3 4">
    <name type="scientific">Selenomonas sputigena</name>
    <dbReference type="NCBI Taxonomy" id="69823"/>
    <lineage>
        <taxon>Bacteria</taxon>
        <taxon>Bacillati</taxon>
        <taxon>Bacillota</taxon>
        <taxon>Negativicutes</taxon>
        <taxon>Selenomonadales</taxon>
        <taxon>Selenomonadaceae</taxon>
        <taxon>Selenomonas</taxon>
    </lineage>
</organism>
<keyword evidence="1" id="KW-1133">Transmembrane helix</keyword>
<dbReference type="EMBL" id="JARVLH010000008">
    <property type="protein sequence ID" value="MEX5286133.1"/>
    <property type="molecule type" value="Genomic_DNA"/>
</dbReference>
<dbReference type="RefSeq" id="WP_368847854.1">
    <property type="nucleotide sequence ID" value="NZ_CP194411.1"/>
</dbReference>
<keyword evidence="4" id="KW-1185">Reference proteome</keyword>
<proteinExistence type="predicted"/>
<feature type="chain" id="PRO_5045650893" description="LPXTG cell wall anchor domain-containing protein" evidence="2">
    <location>
        <begin position="26"/>
        <end position="101"/>
    </location>
</feature>
<feature type="signal peptide" evidence="2">
    <location>
        <begin position="1"/>
        <end position="25"/>
    </location>
</feature>
<evidence type="ECO:0000256" key="1">
    <source>
        <dbReference type="SAM" id="Phobius"/>
    </source>
</evidence>
<evidence type="ECO:0000313" key="3">
    <source>
        <dbReference type="EMBL" id="MEX5286133.1"/>
    </source>
</evidence>
<feature type="transmembrane region" description="Helical" evidence="1">
    <location>
        <begin position="76"/>
        <end position="94"/>
    </location>
</feature>